<dbReference type="Pfam" id="PF13584">
    <property type="entry name" value="BatD"/>
    <property type="match status" value="2"/>
</dbReference>
<protein>
    <recommendedName>
        <fullName evidence="3">BatD</fullName>
    </recommendedName>
</protein>
<name>A0A3B1DKF9_9ZZZZ</name>
<dbReference type="PANTHER" id="PTHR40940:SF2">
    <property type="entry name" value="BATD"/>
    <property type="match status" value="1"/>
</dbReference>
<gene>
    <name evidence="2" type="ORF">MNBD_UNCLBAC01-389</name>
</gene>
<dbReference type="AlphaFoldDB" id="A0A3B1DKF9"/>
<dbReference type="PANTHER" id="PTHR40940">
    <property type="entry name" value="PROTEIN BATD-RELATED"/>
    <property type="match status" value="1"/>
</dbReference>
<dbReference type="EMBL" id="UOGJ01000123">
    <property type="protein sequence ID" value="VAX37263.1"/>
    <property type="molecule type" value="Genomic_DNA"/>
</dbReference>
<organism evidence="2">
    <name type="scientific">hydrothermal vent metagenome</name>
    <dbReference type="NCBI Taxonomy" id="652676"/>
    <lineage>
        <taxon>unclassified sequences</taxon>
        <taxon>metagenomes</taxon>
        <taxon>ecological metagenomes</taxon>
    </lineage>
</organism>
<keyword evidence="1" id="KW-0812">Transmembrane</keyword>
<reference evidence="2" key="1">
    <citation type="submission" date="2018-06" db="EMBL/GenBank/DDBJ databases">
        <authorList>
            <person name="Zhirakovskaya E."/>
        </authorList>
    </citation>
    <scope>NUCLEOTIDE SEQUENCE</scope>
</reference>
<evidence type="ECO:0000313" key="2">
    <source>
        <dbReference type="EMBL" id="VAX37263.1"/>
    </source>
</evidence>
<sequence>MKRIFYLLNLFFLFVTPSFAQDISVQAEVNIRKVVLDSFIQLSVIIEGTQNVVPVELPAIDGFQTRYLGPSRRTTIANGQYMSSITFSYSLFPLKTGKFMVPEIIVTVDGQVYTTMPIEVEVVDSSSASSPSAGGSAPVGLEDKIFLSLKVPKYEVYLNEKLPIKIILFVTDLSIRDVQYPQLESVGVSVGDYGQARQSSQLIEGVRFEIIEFDAVIYPTRIGEVSLGPAKLDCNLVIKGTQSKLGGAFFNDDFFDSFFNRYEKRAITVGSDTVLLDVLPLPEEGKPEGFSGAVGKFDFQATVSPTEVKVGDPITLRMTLSGEGNLSAVNFPEFSDSQQFKKYDPIIKEEDGKKILEQVIIPKVDDIQEIPAINFSYFDIDFGKYRTITQGPFPITVAQLDRQERLLVVGAEEENLQMEAEELLGQDIVFIKDNPGKLRPIGNHFYRGILFYLFLFMLTGGFAGGYIFYKQKSRLKTDVKYARRMKAPKEAEKGLEISRQLMNEHKYKEFYDTIFKTLQHYLGNKFHLSSGAVTFDVIESHLVDTDAKYQKVLSIIKSIFDECDTVRYASLNIDSKSMSLSYKKVEQVIDYLERHL</sequence>
<accession>A0A3B1DKF9</accession>
<proteinExistence type="predicted"/>
<dbReference type="InterPro" id="IPR025738">
    <property type="entry name" value="BatD"/>
</dbReference>
<evidence type="ECO:0000256" key="1">
    <source>
        <dbReference type="SAM" id="Phobius"/>
    </source>
</evidence>
<keyword evidence="1" id="KW-0472">Membrane</keyword>
<feature type="transmembrane region" description="Helical" evidence="1">
    <location>
        <begin position="449"/>
        <end position="469"/>
    </location>
</feature>
<keyword evidence="1" id="KW-1133">Transmembrane helix</keyword>
<evidence type="ECO:0008006" key="3">
    <source>
        <dbReference type="Google" id="ProtNLM"/>
    </source>
</evidence>